<evidence type="ECO:0000256" key="4">
    <source>
        <dbReference type="ARBA" id="ARBA00022840"/>
    </source>
</evidence>
<dbReference type="EMBL" id="CP008944">
    <property type="protein sequence ID" value="AIG64693.1"/>
    <property type="molecule type" value="Genomic_DNA"/>
</dbReference>
<dbReference type="InterPro" id="IPR014729">
    <property type="entry name" value="Rossmann-like_a/b/a_fold"/>
</dbReference>
<keyword evidence="6" id="KW-0963">Cytoplasm</keyword>
<evidence type="ECO:0000259" key="7">
    <source>
        <dbReference type="Pfam" id="PF01171"/>
    </source>
</evidence>
<reference evidence="8 9" key="1">
    <citation type="submission" date="2014-07" db="EMBL/GenBank/DDBJ databases">
        <title>Complete genome sequence of Corynebacterium atypicum DSM 44849: identifiction of the mycolic acid biosynthesis genes.</title>
        <authorList>
            <person name="Tippelt A."/>
            <person name="Mollmann S."/>
            <person name="Albersmeier A."/>
            <person name="Jaenicke S."/>
            <person name="Ruckert C."/>
            <person name="Tauch A."/>
        </authorList>
    </citation>
    <scope>NUCLEOTIDE SEQUENCE [LARGE SCALE GENOMIC DNA]</scope>
    <source>
        <strain evidence="8 9">R2070</strain>
    </source>
</reference>
<keyword evidence="2 6" id="KW-0819">tRNA processing</keyword>
<evidence type="ECO:0000256" key="5">
    <source>
        <dbReference type="ARBA" id="ARBA00048539"/>
    </source>
</evidence>
<dbReference type="Gene3D" id="3.40.50.620">
    <property type="entry name" value="HUPs"/>
    <property type="match status" value="1"/>
</dbReference>
<accession>A0ABM5QPH1</accession>
<dbReference type="NCBIfam" id="TIGR02432">
    <property type="entry name" value="lysidine_TilS_N"/>
    <property type="match status" value="1"/>
</dbReference>
<dbReference type="InterPro" id="IPR012795">
    <property type="entry name" value="tRNA_Ile_lys_synt_N"/>
</dbReference>
<dbReference type="PANTHER" id="PTHR43033">
    <property type="entry name" value="TRNA(ILE)-LYSIDINE SYNTHASE-RELATED"/>
    <property type="match status" value="1"/>
</dbReference>
<keyword evidence="9" id="KW-1185">Reference proteome</keyword>
<organism evidence="8 9">
    <name type="scientific">Corynebacterium atypicum</name>
    <dbReference type="NCBI Taxonomy" id="191610"/>
    <lineage>
        <taxon>Bacteria</taxon>
        <taxon>Bacillati</taxon>
        <taxon>Actinomycetota</taxon>
        <taxon>Actinomycetes</taxon>
        <taxon>Mycobacteriales</taxon>
        <taxon>Corynebacteriaceae</taxon>
        <taxon>Corynebacterium</taxon>
    </lineage>
</organism>
<gene>
    <name evidence="6" type="primary">tilS</name>
    <name evidence="8" type="ORF">CATYP_09130</name>
</gene>
<keyword evidence="1 6" id="KW-0436">Ligase</keyword>
<comment type="catalytic activity">
    <reaction evidence="5 6">
        <text>cytidine(34) in tRNA(Ile2) + L-lysine + ATP = lysidine(34) in tRNA(Ile2) + AMP + diphosphate + H(+)</text>
        <dbReference type="Rhea" id="RHEA:43744"/>
        <dbReference type="Rhea" id="RHEA-COMP:10625"/>
        <dbReference type="Rhea" id="RHEA-COMP:10670"/>
        <dbReference type="ChEBI" id="CHEBI:15378"/>
        <dbReference type="ChEBI" id="CHEBI:30616"/>
        <dbReference type="ChEBI" id="CHEBI:32551"/>
        <dbReference type="ChEBI" id="CHEBI:33019"/>
        <dbReference type="ChEBI" id="CHEBI:82748"/>
        <dbReference type="ChEBI" id="CHEBI:83665"/>
        <dbReference type="ChEBI" id="CHEBI:456215"/>
        <dbReference type="EC" id="6.3.4.19"/>
    </reaction>
</comment>
<feature type="domain" description="tRNA(Ile)-lysidine/2-thiocytidine synthase N-terminal" evidence="7">
    <location>
        <begin position="50"/>
        <end position="221"/>
    </location>
</feature>
<keyword evidence="4 6" id="KW-0067">ATP-binding</keyword>
<evidence type="ECO:0000256" key="6">
    <source>
        <dbReference type="HAMAP-Rule" id="MF_01161"/>
    </source>
</evidence>
<comment type="subcellular location">
    <subcellularLocation>
        <location evidence="6">Cytoplasm</location>
    </subcellularLocation>
</comment>
<dbReference type="SUPFAM" id="SSF52402">
    <property type="entry name" value="Adenine nucleotide alpha hydrolases-like"/>
    <property type="match status" value="1"/>
</dbReference>
<dbReference type="InterPro" id="IPR012094">
    <property type="entry name" value="tRNA_Ile_lys_synt"/>
</dbReference>
<dbReference type="Pfam" id="PF01171">
    <property type="entry name" value="ATP_bind_3"/>
    <property type="match status" value="1"/>
</dbReference>
<dbReference type="InterPro" id="IPR011063">
    <property type="entry name" value="TilS/TtcA_N"/>
</dbReference>
<proteinExistence type="inferred from homology"/>
<dbReference type="RefSeq" id="WP_038606738.1">
    <property type="nucleotide sequence ID" value="NZ_CP008944.1"/>
</dbReference>
<dbReference type="EC" id="6.3.4.19" evidence="6"/>
<comment type="function">
    <text evidence="6">Ligates lysine onto the cytidine present at position 34 of the AUA codon-specific tRNA(Ile) that contains the anticodon CAU, in an ATP-dependent manner. Cytidine is converted to lysidine, thus changing the amino acid specificity of the tRNA from methionine to isoleucine.</text>
</comment>
<dbReference type="Proteomes" id="UP000028504">
    <property type="component" value="Chromosome"/>
</dbReference>
<comment type="domain">
    <text evidence="6">The N-terminal region contains the highly conserved SGGXDS motif, predicted to be a P-loop motif involved in ATP binding.</text>
</comment>
<keyword evidence="3 6" id="KW-0547">Nucleotide-binding</keyword>
<evidence type="ECO:0000313" key="9">
    <source>
        <dbReference type="Proteomes" id="UP000028504"/>
    </source>
</evidence>
<dbReference type="HAMAP" id="MF_01161">
    <property type="entry name" value="tRNA_Ile_lys_synt"/>
    <property type="match status" value="1"/>
</dbReference>
<evidence type="ECO:0000256" key="1">
    <source>
        <dbReference type="ARBA" id="ARBA00022598"/>
    </source>
</evidence>
<evidence type="ECO:0000256" key="2">
    <source>
        <dbReference type="ARBA" id="ARBA00022694"/>
    </source>
</evidence>
<dbReference type="PANTHER" id="PTHR43033:SF1">
    <property type="entry name" value="TRNA(ILE)-LYSIDINE SYNTHASE-RELATED"/>
    <property type="match status" value="1"/>
</dbReference>
<evidence type="ECO:0000256" key="3">
    <source>
        <dbReference type="ARBA" id="ARBA00022741"/>
    </source>
</evidence>
<dbReference type="CDD" id="cd01992">
    <property type="entry name" value="TilS_N"/>
    <property type="match status" value="1"/>
</dbReference>
<sequence>MPRFIGEIALPYNPPAFGQIRLAVRRHLRATGLIPARGAARKKDIHSLKVACGLSGGADSLALVCALVAEGAKVESLTVDHGLQESSAEVAARAADTARRAGATPRVLTVTVDGAPGATREAEARAARYRALGKAADGRPLFIAHTQNDQAETFLLAALRGTATGMRPVSPNAYVPGGQVHRPLLHIPRETTAEACHELDLEPWADPQNFDPAFLRVAVRTQVLPALVDATNTAPIAALAIAARRAADNAQAVACWARAIDARAVCDLAGVPRAVRREALAGLIRACGGNVTVASVDAAEKLICAWHGQGAVAVGGGVAIKRRGTRLETVPEAGRSARS</sequence>
<feature type="binding site" evidence="6">
    <location>
        <begin position="55"/>
        <end position="60"/>
    </location>
    <ligand>
        <name>ATP</name>
        <dbReference type="ChEBI" id="CHEBI:30616"/>
    </ligand>
</feature>
<evidence type="ECO:0000313" key="8">
    <source>
        <dbReference type="EMBL" id="AIG64693.1"/>
    </source>
</evidence>
<comment type="similarity">
    <text evidence="6">Belongs to the tRNA(Ile)-lysidine synthase family.</text>
</comment>
<name>A0ABM5QPH1_9CORY</name>
<protein>
    <recommendedName>
        <fullName evidence="6">tRNA(Ile)-lysidine synthase</fullName>
        <ecNumber evidence="6">6.3.4.19</ecNumber>
    </recommendedName>
    <alternativeName>
        <fullName evidence="6">tRNA(Ile)-2-lysyl-cytidine synthase</fullName>
    </alternativeName>
    <alternativeName>
        <fullName evidence="6">tRNA(Ile)-lysidine synthetase</fullName>
    </alternativeName>
</protein>